<dbReference type="Pfam" id="PF00561">
    <property type="entry name" value="Abhydrolase_1"/>
    <property type="match status" value="1"/>
</dbReference>
<accession>A0ABW5CEC8</accession>
<comment type="caution">
    <text evidence="2">The sequence shown here is derived from an EMBL/GenBank/DDBJ whole genome shotgun (WGS) entry which is preliminary data.</text>
</comment>
<name>A0ABW5CEC8_9PROT</name>
<proteinExistence type="predicted"/>
<dbReference type="SUPFAM" id="SSF53474">
    <property type="entry name" value="alpha/beta-Hydrolases"/>
    <property type="match status" value="1"/>
</dbReference>
<reference evidence="3" key="1">
    <citation type="journal article" date="2019" name="Int. J. Syst. Evol. Microbiol.">
        <title>The Global Catalogue of Microorganisms (GCM) 10K type strain sequencing project: providing services to taxonomists for standard genome sequencing and annotation.</title>
        <authorList>
            <consortium name="The Broad Institute Genomics Platform"/>
            <consortium name="The Broad Institute Genome Sequencing Center for Infectious Disease"/>
            <person name="Wu L."/>
            <person name="Ma J."/>
        </authorList>
    </citation>
    <scope>NUCLEOTIDE SEQUENCE [LARGE SCALE GENOMIC DNA]</scope>
    <source>
        <strain evidence="3">KCTC 15012</strain>
    </source>
</reference>
<dbReference type="PANTHER" id="PTHR36837">
    <property type="entry name" value="POLY(3-HYDROXYALKANOATE) POLYMERASE SUBUNIT PHAC"/>
    <property type="match status" value="1"/>
</dbReference>
<organism evidence="2 3">
    <name type="scientific">Phaeospirillum tilakii</name>
    <dbReference type="NCBI Taxonomy" id="741673"/>
    <lineage>
        <taxon>Bacteria</taxon>
        <taxon>Pseudomonadati</taxon>
        <taxon>Pseudomonadota</taxon>
        <taxon>Alphaproteobacteria</taxon>
        <taxon>Rhodospirillales</taxon>
        <taxon>Rhodospirillaceae</taxon>
        <taxon>Phaeospirillum</taxon>
    </lineage>
</organism>
<sequence length="415" mass="43463">MSPHHLPPLNPPRPGPRPLPLHLAIQLAILSGSLAALPLWRHGSLPWKPPLDRAAAELAARLAAAGTEAGPAFVRALAVEAAGRAETFLAGIEAYRRHPYRRDLADPPTAWRAGTTRLLDYRPPGGGGPPLLVIPSLVNRAYILDLTARRSLMRYCAARGLAPFLVDWGAPGPEEAGFTLTDYVARRLEPMLDHVTALCGRPPALVGYCMGGLLALALAQRRPAGVAALALLATPFDFAAGNPAEAALAGALGPLLAAALAGGAPLPVDGLQTLFSLRDPGLALVKFSAFAGWRRSSARARAFVAVEDWVNDGVPLAAAVATECLLGWYGANSVARGGWRIAGQPVRPEAVTVPTLALVPARDRIVPAASALPLAERIAGARIERLPGGHVGMLVGRRAATDCLGPLTRWLARHA</sequence>
<keyword evidence="3" id="KW-1185">Reference proteome</keyword>
<protein>
    <submittedName>
        <fullName evidence="2">Alpha/beta fold hydrolase</fullName>
    </submittedName>
</protein>
<evidence type="ECO:0000259" key="1">
    <source>
        <dbReference type="Pfam" id="PF00561"/>
    </source>
</evidence>
<dbReference type="InterPro" id="IPR051321">
    <property type="entry name" value="PHA/PHB_synthase"/>
</dbReference>
<feature type="domain" description="AB hydrolase-1" evidence="1">
    <location>
        <begin position="129"/>
        <end position="394"/>
    </location>
</feature>
<evidence type="ECO:0000313" key="3">
    <source>
        <dbReference type="Proteomes" id="UP001597296"/>
    </source>
</evidence>
<dbReference type="GO" id="GO:0016787">
    <property type="term" value="F:hydrolase activity"/>
    <property type="evidence" value="ECO:0007669"/>
    <property type="project" value="UniProtKB-KW"/>
</dbReference>
<dbReference type="EMBL" id="JBHUIY010000052">
    <property type="protein sequence ID" value="MFD2235545.1"/>
    <property type="molecule type" value="Genomic_DNA"/>
</dbReference>
<dbReference type="Gene3D" id="3.40.50.1820">
    <property type="entry name" value="alpha/beta hydrolase"/>
    <property type="match status" value="1"/>
</dbReference>
<dbReference type="PANTHER" id="PTHR36837:SF2">
    <property type="entry name" value="POLY(3-HYDROXYALKANOATE) POLYMERASE SUBUNIT PHAC"/>
    <property type="match status" value="1"/>
</dbReference>
<gene>
    <name evidence="2" type="ORF">ACFSNB_17220</name>
</gene>
<dbReference type="InterPro" id="IPR000073">
    <property type="entry name" value="AB_hydrolase_1"/>
</dbReference>
<evidence type="ECO:0000313" key="2">
    <source>
        <dbReference type="EMBL" id="MFD2235545.1"/>
    </source>
</evidence>
<keyword evidence="2" id="KW-0378">Hydrolase</keyword>
<dbReference type="RefSeq" id="WP_377318825.1">
    <property type="nucleotide sequence ID" value="NZ_JBHUIY010000052.1"/>
</dbReference>
<dbReference type="Proteomes" id="UP001597296">
    <property type="component" value="Unassembled WGS sequence"/>
</dbReference>
<dbReference type="InterPro" id="IPR029058">
    <property type="entry name" value="AB_hydrolase_fold"/>
</dbReference>